<protein>
    <recommendedName>
        <fullName evidence="2">DUF6249 domain-containing protein</fullName>
    </recommendedName>
</protein>
<evidence type="ECO:0000259" key="2">
    <source>
        <dbReference type="Pfam" id="PF19762"/>
    </source>
</evidence>
<dbReference type="Proteomes" id="UP000248882">
    <property type="component" value="Unassembled WGS sequence"/>
</dbReference>
<dbReference type="EMBL" id="QKZT01000012">
    <property type="protein sequence ID" value="PZX50119.1"/>
    <property type="molecule type" value="Genomic_DNA"/>
</dbReference>
<proteinExistence type="predicted"/>
<dbReference type="OrthoDB" id="679295at2"/>
<keyword evidence="1" id="KW-0812">Transmembrane</keyword>
<name>A0A2W7R7D6_9BACT</name>
<organism evidence="3 4">
    <name type="scientific">Algoriphagus chordae</name>
    <dbReference type="NCBI Taxonomy" id="237019"/>
    <lineage>
        <taxon>Bacteria</taxon>
        <taxon>Pseudomonadati</taxon>
        <taxon>Bacteroidota</taxon>
        <taxon>Cytophagia</taxon>
        <taxon>Cytophagales</taxon>
        <taxon>Cyclobacteriaceae</taxon>
        <taxon>Algoriphagus</taxon>
    </lineage>
</organism>
<dbReference type="Pfam" id="PF19762">
    <property type="entry name" value="DUF6249"/>
    <property type="match status" value="1"/>
</dbReference>
<keyword evidence="1" id="KW-1133">Transmembrane helix</keyword>
<dbReference type="RefSeq" id="WP_111320570.1">
    <property type="nucleotide sequence ID" value="NZ_QKZT01000012.1"/>
</dbReference>
<evidence type="ECO:0000313" key="3">
    <source>
        <dbReference type="EMBL" id="PZX50119.1"/>
    </source>
</evidence>
<dbReference type="AlphaFoldDB" id="A0A2W7R7D6"/>
<keyword evidence="1" id="KW-0472">Membrane</keyword>
<sequence>MAETILVTLIIFSSIFGIIFTFLTTRNKERLALIENGADAKLFNSGKKYSFGQFILNIALLAVGVGTGVLVGAMFENAGLEEGVAFSSCIFIFGGIGLMVSFFLNRKLDKEDH</sequence>
<feature type="transmembrane region" description="Helical" evidence="1">
    <location>
        <begin position="85"/>
        <end position="104"/>
    </location>
</feature>
<feature type="transmembrane region" description="Helical" evidence="1">
    <location>
        <begin position="6"/>
        <end position="23"/>
    </location>
</feature>
<accession>A0A2W7R7D6</accession>
<reference evidence="3 4" key="1">
    <citation type="submission" date="2018-06" db="EMBL/GenBank/DDBJ databases">
        <title>Genomic Encyclopedia of Archaeal and Bacterial Type Strains, Phase II (KMG-II): from individual species to whole genera.</title>
        <authorList>
            <person name="Goeker M."/>
        </authorList>
    </citation>
    <scope>NUCLEOTIDE SEQUENCE [LARGE SCALE GENOMIC DNA]</scope>
    <source>
        <strain evidence="3 4">DSM 19830</strain>
    </source>
</reference>
<dbReference type="InterPro" id="IPR046216">
    <property type="entry name" value="DUF6249"/>
</dbReference>
<evidence type="ECO:0000256" key="1">
    <source>
        <dbReference type="SAM" id="Phobius"/>
    </source>
</evidence>
<evidence type="ECO:0000313" key="4">
    <source>
        <dbReference type="Proteomes" id="UP000248882"/>
    </source>
</evidence>
<gene>
    <name evidence="3" type="ORF">LV85_02735</name>
</gene>
<feature type="domain" description="DUF6249" evidence="2">
    <location>
        <begin position="7"/>
        <end position="106"/>
    </location>
</feature>
<feature type="transmembrane region" description="Helical" evidence="1">
    <location>
        <begin position="54"/>
        <end position="73"/>
    </location>
</feature>
<comment type="caution">
    <text evidence="3">The sequence shown here is derived from an EMBL/GenBank/DDBJ whole genome shotgun (WGS) entry which is preliminary data.</text>
</comment>
<keyword evidence="4" id="KW-1185">Reference proteome</keyword>